<reference evidence="3" key="2">
    <citation type="journal article" date="2014" name="BMC Genomics">
        <title>A genomic perspective to assessing quality of mass-reared SIT flies used in Mediterranean fruit fly (Ceratitis capitata) eradication in California.</title>
        <authorList>
            <person name="Calla B."/>
            <person name="Hall B."/>
            <person name="Hou S."/>
            <person name="Geib S.M."/>
        </authorList>
    </citation>
    <scope>NUCLEOTIDE SEQUENCE</scope>
</reference>
<dbReference type="EMBL" id="GAMC01018038">
    <property type="protein sequence ID" value="JAB88517.1"/>
    <property type="molecule type" value="mRNA"/>
</dbReference>
<sequence>MRAFCTVSAPLEVCASSADQLSPGTRFLALRLLGNQQPKTLYFLVDAKSRVREVYTQTCLHFAAQGMLDTELFGLAVLIDGEYMFADPESKLSKYGPKSWRSSHTHGLDANGRPLLELHFRVQFYIESPFILRDEISRHNYYLQLKHNALQRELPKEYSEQSMILLAGLALQADLGDAPAAAHAQTQSINTAATTTSTPPKGTTLKSLLSGESSCGAGGLTECDLPRLLSSHVTNCPTANTNDVSNLPAKTKEATAAINTEATPPTAAMKPTDSTTTTLPKITKRLGSESDRVLRLSNFLITRNSTSSAATTPALIEKAKSITTSDKEAETEKTKSTTAPFSQSTSIFPISGSLKRSIGAVAASFSASSSLSSMNRNSSSNSPPTTATSSSTSLSVLAQTQSSAMDYFNWNEYLPMELRNSWALNALKACHREYNGMSTADAELHYIQHACMVHDSVNAHIYRMRSLKTESGLGSTWFVVYSKGIKIFSSIETPQQQTTFLWPSITKLSFERKKFEIRSGDCKILLYATSDEKNKMLLTLCRETHQFSMKIAARLKEVIKREEEESNCLHASYIYSRSLHLPYKNKSDQRISVISSTSSNTTSGIVSDRVHSEDEVEIMINTPPAPIAAPSTESLALAHLLDHPSVSRQTSSVGQVSLKDLEEHLAALSVRKKQHTSSVNSGDESSVERCHNSAGNSSSSSSNQASQRAADSSTATDSPSSQHNIGSQCSSTCSTVVVLPSSNSTANTLTSLHSIINSTPMQRRNSTSSSLELGFSHTAQNSILSEAESTCIDHDFASSRDENESVSGVYTLAHGAPPTETSGVYTMHSSEMTGESSEIAESEKSSHYGIFQPSKGETDVNSLHESHSNLDSVDGGSYQGKRIKNEEFRLRSDSNVSTSGSFRGDGSDPTDNKHNLLSAEELTDLIVGRGTYPNRKTVSSTLDSDCDYVTLPLPIKGESYIQGHQDTAPTDDQVEDLINDLIPTDPPAPPQRIDSNSMKHATNLVSLSNIPMRSPPPYHARHEKTGLCGPPVCPPLAQKPTTNTTSLKKPTTFSQVPSPTIQTEVKTQCTVGAAVPRALLSTAPVVVRRHDPPPYPTSAKPRPTSLVSVASSTSSLNHSNGLMSSTAGSLSSLKTEEVTARFITTRPQINILKAHTSVINDNQKPSYAAPTHCSSAASTSGSISSQHMPSHFSQHSVHNSHYISGSQVSLNGNHHSSASATRQSSISAAAVAHAAAAAAVGVGAGVIPSTIGIPIVPYSLHGTHSSMSSLHQQPPPPPPPYPEIKQSTRTCVLLPVIKHRQFLPPPPPNLPRQPPPPPPPSQLAGVYGNQLARKQLELYQQQLYSDVDYVIYPIQDPAVSQQEYLDAKQSSIYAAMAQSPPQPLSHPHPYLAYHAGRAHVGSWDTCKGHAIYRSTPYLPLALSTHSRYASTQNLSDTYVQLPSTYSPLYSPSMASLCSSYEPPPPPPLHPSTLTVPNPNNTNLFARSRSDDNILNSIDSLPKVKRMPPPPPPPYVNRRLKKPPMPAPTEKPPPIPSKPNPTHVMSTKNQISMHHQLPPRKPPTLNTNRSVNNMTRTSSGAQWAGERPKPNPISYNGGSILAHLQASAAAANRQAASTANTHKSKDNTSIVASANTSAGPGSNTATNPLDIAVLREKSKHMDLPLISALCNDQSLLKQTKVFASSKTNRLVMATTLRNACGLSTSPNGHRVTTLSTNHSNGNKTIHQSLSSNAGALITAEASTAPPLSPSVQVSATTSATTTMPSTSTTTHPTAITTTKYATSATPTLQLASAKGRKVAGSHRHPNDKLPPLPMQMAEANNYVMDPAITKHHKSYNSQM</sequence>
<feature type="region of interest" description="Disordered" evidence="1">
    <location>
        <begin position="833"/>
        <end position="914"/>
    </location>
</feature>
<proteinExistence type="evidence at transcript level"/>
<dbReference type="InterPro" id="IPR000299">
    <property type="entry name" value="FERM_domain"/>
</dbReference>
<feature type="compositionally biased region" description="Low complexity" evidence="1">
    <location>
        <begin position="1174"/>
        <end position="1185"/>
    </location>
</feature>
<dbReference type="CDD" id="cd13185">
    <property type="entry name" value="FERM_C_FRMD1_FRMD6"/>
    <property type="match status" value="1"/>
</dbReference>
<feature type="compositionally biased region" description="Polar residues" evidence="1">
    <location>
        <begin position="1186"/>
        <end position="1197"/>
    </location>
</feature>
<evidence type="ECO:0000313" key="3">
    <source>
        <dbReference type="EMBL" id="JAB88516.1"/>
    </source>
</evidence>
<feature type="compositionally biased region" description="Polar residues" evidence="1">
    <location>
        <begin position="1542"/>
        <end position="1552"/>
    </location>
</feature>
<dbReference type="SUPFAM" id="SSF47031">
    <property type="entry name" value="Second domain of FERM"/>
    <property type="match status" value="1"/>
</dbReference>
<dbReference type="Pfam" id="PF00373">
    <property type="entry name" value="FERM_M"/>
    <property type="match status" value="1"/>
</dbReference>
<protein>
    <submittedName>
        <fullName evidence="3">Protein expanded</fullName>
    </submittedName>
</protein>
<dbReference type="SUPFAM" id="SSF50729">
    <property type="entry name" value="PH domain-like"/>
    <property type="match status" value="1"/>
</dbReference>
<dbReference type="InterPro" id="IPR047145">
    <property type="entry name" value="FRMD6-like"/>
</dbReference>
<dbReference type="InterPro" id="IPR019748">
    <property type="entry name" value="FERM_central"/>
</dbReference>
<feature type="compositionally biased region" description="Pro residues" evidence="1">
    <location>
        <begin position="1522"/>
        <end position="1538"/>
    </location>
</feature>
<dbReference type="OrthoDB" id="5957665at2759"/>
<feature type="compositionally biased region" description="Polar residues" evidence="1">
    <location>
        <begin position="1563"/>
        <end position="1580"/>
    </location>
</feature>
<dbReference type="InterPro" id="IPR014352">
    <property type="entry name" value="FERM/acyl-CoA-bd_prot_sf"/>
</dbReference>
<feature type="region of interest" description="Disordered" evidence="1">
    <location>
        <begin position="1163"/>
        <end position="1197"/>
    </location>
</feature>
<name>W8B5F5_CERCA</name>
<evidence type="ECO:0000259" key="2">
    <source>
        <dbReference type="PROSITE" id="PS50057"/>
    </source>
</evidence>
<dbReference type="PANTHER" id="PTHR13429">
    <property type="entry name" value="FERM DOMAIN (PROTEIN4.1-EZRIN-RADIXIN-MOESIN) FAMILY"/>
    <property type="match status" value="1"/>
</dbReference>
<reference evidence="3" key="1">
    <citation type="submission" date="2013-07" db="EMBL/GenBank/DDBJ databases">
        <authorList>
            <person name="Geib S."/>
        </authorList>
    </citation>
    <scope>NUCLEOTIDE SEQUENCE</scope>
</reference>
<dbReference type="EMBL" id="GAMC01018039">
    <property type="protein sequence ID" value="JAB88516.1"/>
    <property type="molecule type" value="mRNA"/>
</dbReference>
<dbReference type="PANTHER" id="PTHR13429:SF5">
    <property type="entry name" value="PROTEIN EXPANDED"/>
    <property type="match status" value="1"/>
</dbReference>
<feature type="compositionally biased region" description="Pro residues" evidence="1">
    <location>
        <begin position="1303"/>
        <end position="1321"/>
    </location>
</feature>
<evidence type="ECO:0000256" key="1">
    <source>
        <dbReference type="SAM" id="MobiDB-lite"/>
    </source>
</evidence>
<dbReference type="SMART" id="SM00295">
    <property type="entry name" value="B41"/>
    <property type="match status" value="1"/>
</dbReference>
<dbReference type="Pfam" id="PF09380">
    <property type="entry name" value="FERM_C"/>
    <property type="match status" value="1"/>
</dbReference>
<feature type="domain" description="FERM" evidence="2">
    <location>
        <begin position="26"/>
        <end position="552"/>
    </location>
</feature>
<dbReference type="PROSITE" id="PS50057">
    <property type="entry name" value="FERM_3"/>
    <property type="match status" value="1"/>
</dbReference>
<dbReference type="GO" id="GO:0009887">
    <property type="term" value="P:animal organ morphogenesis"/>
    <property type="evidence" value="ECO:0007669"/>
    <property type="project" value="UniProtKB-ARBA"/>
</dbReference>
<feature type="region of interest" description="Disordered" evidence="1">
    <location>
        <begin position="370"/>
        <end position="393"/>
    </location>
</feature>
<dbReference type="GO" id="GO:0030182">
    <property type="term" value="P:neuron differentiation"/>
    <property type="evidence" value="ECO:0007669"/>
    <property type="project" value="UniProtKB-ARBA"/>
</dbReference>
<feature type="region of interest" description="Disordered" evidence="1">
    <location>
        <begin position="669"/>
        <end position="728"/>
    </location>
</feature>
<dbReference type="InterPro" id="IPR029071">
    <property type="entry name" value="Ubiquitin-like_domsf"/>
</dbReference>
<dbReference type="CDD" id="cd14473">
    <property type="entry name" value="FERM_B-lobe"/>
    <property type="match status" value="1"/>
</dbReference>
<feature type="region of interest" description="Disordered" evidence="1">
    <location>
        <begin position="1303"/>
        <end position="1325"/>
    </location>
</feature>
<feature type="compositionally biased region" description="Basic and acidic residues" evidence="1">
    <location>
        <begin position="883"/>
        <end position="892"/>
    </location>
</feature>
<dbReference type="Gene3D" id="2.30.29.30">
    <property type="entry name" value="Pleckstrin-homology domain (PH domain)/Phosphotyrosine-binding domain (PTB)"/>
    <property type="match status" value="1"/>
</dbReference>
<gene>
    <name evidence="3" type="primary">EXPA</name>
</gene>
<feature type="region of interest" description="Disordered" evidence="1">
    <location>
        <begin position="321"/>
        <end position="342"/>
    </location>
</feature>
<feature type="compositionally biased region" description="Basic and acidic residues" evidence="1">
    <location>
        <begin position="856"/>
        <end position="868"/>
    </location>
</feature>
<feature type="compositionally biased region" description="Basic and acidic residues" evidence="1">
    <location>
        <begin position="321"/>
        <end position="335"/>
    </location>
</feature>
<dbReference type="SMART" id="SM01196">
    <property type="entry name" value="FERM_C"/>
    <property type="match status" value="1"/>
</dbReference>
<dbReference type="InterPro" id="IPR019749">
    <property type="entry name" value="Band_41_domain"/>
</dbReference>
<dbReference type="InterPro" id="IPR011993">
    <property type="entry name" value="PH-like_dom_sf"/>
</dbReference>
<dbReference type="Gene3D" id="1.20.80.10">
    <property type="match status" value="1"/>
</dbReference>
<dbReference type="InterPro" id="IPR035963">
    <property type="entry name" value="FERM_2"/>
</dbReference>
<dbReference type="GO" id="GO:0098592">
    <property type="term" value="C:cytoplasmic side of apical plasma membrane"/>
    <property type="evidence" value="ECO:0007669"/>
    <property type="project" value="TreeGrafter"/>
</dbReference>
<dbReference type="InterPro" id="IPR018980">
    <property type="entry name" value="FERM_PH-like_C"/>
</dbReference>
<feature type="compositionally biased region" description="Polar residues" evidence="1">
    <location>
        <begin position="1626"/>
        <end position="1645"/>
    </location>
</feature>
<organism evidence="3">
    <name type="scientific">Ceratitis capitata</name>
    <name type="common">Mediterranean fruit fly</name>
    <name type="synonym">Tephritis capitata</name>
    <dbReference type="NCBI Taxonomy" id="7213"/>
    <lineage>
        <taxon>Eukaryota</taxon>
        <taxon>Metazoa</taxon>
        <taxon>Ecdysozoa</taxon>
        <taxon>Arthropoda</taxon>
        <taxon>Hexapoda</taxon>
        <taxon>Insecta</taxon>
        <taxon>Pterygota</taxon>
        <taxon>Neoptera</taxon>
        <taxon>Endopterygota</taxon>
        <taxon>Diptera</taxon>
        <taxon>Brachycera</taxon>
        <taxon>Muscomorpha</taxon>
        <taxon>Tephritoidea</taxon>
        <taxon>Tephritidae</taxon>
        <taxon>Ceratitis</taxon>
        <taxon>Ceratitis</taxon>
    </lineage>
</organism>
<accession>W8B5F5</accession>
<feature type="region of interest" description="Disordered" evidence="1">
    <location>
        <begin position="1612"/>
        <end position="1645"/>
    </location>
</feature>
<dbReference type="InterPro" id="IPR041781">
    <property type="entry name" value="FRMD6-FERM_C"/>
</dbReference>
<feature type="region of interest" description="Disordered" evidence="1">
    <location>
        <begin position="1498"/>
        <end position="1591"/>
    </location>
</feature>
<dbReference type="SUPFAM" id="SSF54236">
    <property type="entry name" value="Ubiquitin-like"/>
    <property type="match status" value="1"/>
</dbReference>
<dbReference type="GO" id="GO:0035332">
    <property type="term" value="P:positive regulation of hippo signaling"/>
    <property type="evidence" value="ECO:0007669"/>
    <property type="project" value="TreeGrafter"/>
</dbReference>
<feature type="compositionally biased region" description="Low complexity" evidence="1">
    <location>
        <begin position="692"/>
        <end position="728"/>
    </location>
</feature>
<dbReference type="CDD" id="cd17101">
    <property type="entry name" value="FERM_F1_PTPN13_like"/>
    <property type="match status" value="1"/>
</dbReference>